<sequence length="83" mass="8934">MCVGGNVGVGREDSLTIGSGTQATSIAGQISMIRGVLTRLGFKIATLAQVRQMLRLQDRGKRDCSGVRDARGAARLDIRKRDF</sequence>
<dbReference type="Proteomes" id="UP000598032">
    <property type="component" value="Unassembled WGS sequence"/>
</dbReference>
<dbReference type="InterPro" id="IPR008567">
    <property type="entry name" value="BKACE"/>
</dbReference>
<evidence type="ECO:0000313" key="2">
    <source>
        <dbReference type="Proteomes" id="UP000598032"/>
    </source>
</evidence>
<name>A0ABN7HRS9_9BURK</name>
<organism evidence="1 2">
    <name type="scientific">Paraburkholderia metrosideri</name>
    <dbReference type="NCBI Taxonomy" id="580937"/>
    <lineage>
        <taxon>Bacteria</taxon>
        <taxon>Pseudomonadati</taxon>
        <taxon>Pseudomonadota</taxon>
        <taxon>Betaproteobacteria</taxon>
        <taxon>Burkholderiales</taxon>
        <taxon>Burkholderiaceae</taxon>
        <taxon>Paraburkholderia</taxon>
    </lineage>
</organism>
<protein>
    <submittedName>
        <fullName evidence="1">Uncharacterized protein</fullName>
    </submittedName>
</protein>
<dbReference type="EMBL" id="CAJHCP010000005">
    <property type="protein sequence ID" value="CAD6530118.1"/>
    <property type="molecule type" value="Genomic_DNA"/>
</dbReference>
<dbReference type="InterPro" id="IPR013785">
    <property type="entry name" value="Aldolase_TIM"/>
</dbReference>
<evidence type="ECO:0000313" key="1">
    <source>
        <dbReference type="EMBL" id="CAD6530118.1"/>
    </source>
</evidence>
<proteinExistence type="predicted"/>
<comment type="caution">
    <text evidence="1">The sequence shown here is derived from an EMBL/GenBank/DDBJ whole genome shotgun (WGS) entry which is preliminary data.</text>
</comment>
<dbReference type="Pfam" id="PF05853">
    <property type="entry name" value="BKACE"/>
    <property type="match status" value="1"/>
</dbReference>
<dbReference type="Gene3D" id="3.20.20.70">
    <property type="entry name" value="Aldolase class I"/>
    <property type="match status" value="1"/>
</dbReference>
<reference evidence="1 2" key="1">
    <citation type="submission" date="2020-10" db="EMBL/GenBank/DDBJ databases">
        <authorList>
            <person name="Peeters C."/>
        </authorList>
    </citation>
    <scope>NUCLEOTIDE SEQUENCE [LARGE SCALE GENOMIC DNA]</scope>
    <source>
        <strain evidence="1 2">LMG 28140</strain>
    </source>
</reference>
<accession>A0ABN7HRS9</accession>
<gene>
    <name evidence="1" type="ORF">LMG28140_02305</name>
</gene>
<keyword evidence="2" id="KW-1185">Reference proteome</keyword>